<keyword evidence="2" id="KW-1185">Reference proteome</keyword>
<reference evidence="1 2" key="1">
    <citation type="journal article" date="2021" name="Elife">
        <title>Chloroplast acquisition without the gene transfer in kleptoplastic sea slugs, Plakobranchus ocellatus.</title>
        <authorList>
            <person name="Maeda T."/>
            <person name="Takahashi S."/>
            <person name="Yoshida T."/>
            <person name="Shimamura S."/>
            <person name="Takaki Y."/>
            <person name="Nagai Y."/>
            <person name="Toyoda A."/>
            <person name="Suzuki Y."/>
            <person name="Arimoto A."/>
            <person name="Ishii H."/>
            <person name="Satoh N."/>
            <person name="Nishiyama T."/>
            <person name="Hasebe M."/>
            <person name="Maruyama T."/>
            <person name="Minagawa J."/>
            <person name="Obokata J."/>
            <person name="Shigenobu S."/>
        </authorList>
    </citation>
    <scope>NUCLEOTIDE SEQUENCE [LARGE SCALE GENOMIC DNA]</scope>
</reference>
<organism evidence="1 2">
    <name type="scientific">Plakobranchus ocellatus</name>
    <dbReference type="NCBI Taxonomy" id="259542"/>
    <lineage>
        <taxon>Eukaryota</taxon>
        <taxon>Metazoa</taxon>
        <taxon>Spiralia</taxon>
        <taxon>Lophotrochozoa</taxon>
        <taxon>Mollusca</taxon>
        <taxon>Gastropoda</taxon>
        <taxon>Heterobranchia</taxon>
        <taxon>Euthyneura</taxon>
        <taxon>Panpulmonata</taxon>
        <taxon>Sacoglossa</taxon>
        <taxon>Placobranchoidea</taxon>
        <taxon>Plakobranchidae</taxon>
        <taxon>Plakobranchus</taxon>
    </lineage>
</organism>
<sequence>MWNERDDIYLETLKRQLSHETATAFLPLYCGSAHPSLTDLTVHNKGISGFQALRQGVDDIGGEARTATEGSQQISGPLCHRQTFAGNLGSQCIKMSDVEDEVLRSSSLLEMCNNCLCLL</sequence>
<protein>
    <submittedName>
        <fullName evidence="1">Uncharacterized protein</fullName>
    </submittedName>
</protein>
<evidence type="ECO:0000313" key="2">
    <source>
        <dbReference type="Proteomes" id="UP000735302"/>
    </source>
</evidence>
<proteinExistence type="predicted"/>
<gene>
    <name evidence="1" type="ORF">PoB_003806800</name>
</gene>
<dbReference type="AlphaFoldDB" id="A0AAV4AYJ4"/>
<name>A0AAV4AYJ4_9GAST</name>
<accession>A0AAV4AYJ4</accession>
<comment type="caution">
    <text evidence="1">The sequence shown here is derived from an EMBL/GenBank/DDBJ whole genome shotgun (WGS) entry which is preliminary data.</text>
</comment>
<dbReference type="Proteomes" id="UP000735302">
    <property type="component" value="Unassembled WGS sequence"/>
</dbReference>
<evidence type="ECO:0000313" key="1">
    <source>
        <dbReference type="EMBL" id="GFO11563.1"/>
    </source>
</evidence>
<dbReference type="EMBL" id="BLXT01004325">
    <property type="protein sequence ID" value="GFO11563.1"/>
    <property type="molecule type" value="Genomic_DNA"/>
</dbReference>